<evidence type="ECO:0000256" key="1">
    <source>
        <dbReference type="SAM" id="Phobius"/>
    </source>
</evidence>
<dbReference type="Proteomes" id="UP000825729">
    <property type="component" value="Unassembled WGS sequence"/>
</dbReference>
<keyword evidence="1" id="KW-0472">Membrane</keyword>
<dbReference type="InterPro" id="IPR049224">
    <property type="entry name" value="DUF6821"/>
</dbReference>
<sequence length="283" mass="31509">MEKASVEMDWEEWEILPRDGLLEFPKQPVFNPNGIFETNYFSYDSGLKSPDKASDSGDVKLQTRLGSAGGKDPADGDLMIKDIPEVPAMEISRIPPVILEKMKPTFTGEQDSFSQVFFKKMKETEFDDMKIGSPRSATKGLKPHLDMGTIQFEDKEEVTSDGNFEYDTSKIDDLGQGVDQVRSDNEQECSSGGNGFTIWKWRVTGIGALCSIGVAAATICIFIIGSCHKHKQQHQNQKLTFQIYSDDKRIKHVVNHATKLNQALRGAPLARANITFGGYYDGI</sequence>
<evidence type="ECO:0000313" key="4">
    <source>
        <dbReference type="Proteomes" id="UP000825729"/>
    </source>
</evidence>
<dbReference type="Pfam" id="PF20705">
    <property type="entry name" value="DUF6821"/>
    <property type="match status" value="1"/>
</dbReference>
<dbReference type="PANTHER" id="PTHR33646">
    <property type="entry name" value="GB|AAF00631.1"/>
    <property type="match status" value="1"/>
</dbReference>
<dbReference type="InterPro" id="IPR045883">
    <property type="entry name" value="At4g13530-like"/>
</dbReference>
<keyword evidence="1" id="KW-0812">Transmembrane</keyword>
<keyword evidence="4" id="KW-1185">Reference proteome</keyword>
<accession>A0AAV7ERD2</accession>
<comment type="caution">
    <text evidence="3">The sequence shown here is derived from an EMBL/GenBank/DDBJ whole genome shotgun (WGS) entry which is preliminary data.</text>
</comment>
<dbReference type="EMBL" id="JAINDJ010000004">
    <property type="protein sequence ID" value="KAG9450371.1"/>
    <property type="molecule type" value="Genomic_DNA"/>
</dbReference>
<keyword evidence="1" id="KW-1133">Transmembrane helix</keyword>
<gene>
    <name evidence="3" type="ORF">H6P81_010336</name>
</gene>
<dbReference type="AlphaFoldDB" id="A0AAV7ERD2"/>
<feature type="domain" description="DUF6821" evidence="2">
    <location>
        <begin position="109"/>
        <end position="283"/>
    </location>
</feature>
<name>A0AAV7ERD2_ARIFI</name>
<proteinExistence type="predicted"/>
<evidence type="ECO:0000259" key="2">
    <source>
        <dbReference type="Pfam" id="PF20705"/>
    </source>
</evidence>
<evidence type="ECO:0000313" key="3">
    <source>
        <dbReference type="EMBL" id="KAG9450371.1"/>
    </source>
</evidence>
<organism evidence="3 4">
    <name type="scientific">Aristolochia fimbriata</name>
    <name type="common">White veined hardy Dutchman's pipe vine</name>
    <dbReference type="NCBI Taxonomy" id="158543"/>
    <lineage>
        <taxon>Eukaryota</taxon>
        <taxon>Viridiplantae</taxon>
        <taxon>Streptophyta</taxon>
        <taxon>Embryophyta</taxon>
        <taxon>Tracheophyta</taxon>
        <taxon>Spermatophyta</taxon>
        <taxon>Magnoliopsida</taxon>
        <taxon>Magnoliidae</taxon>
        <taxon>Piperales</taxon>
        <taxon>Aristolochiaceae</taxon>
        <taxon>Aristolochia</taxon>
    </lineage>
</organism>
<feature type="transmembrane region" description="Helical" evidence="1">
    <location>
        <begin position="199"/>
        <end position="224"/>
    </location>
</feature>
<dbReference type="PANTHER" id="PTHR33646:SF2">
    <property type="entry name" value="F20H23.8 PROTEIN"/>
    <property type="match status" value="1"/>
</dbReference>
<reference evidence="3 4" key="1">
    <citation type="submission" date="2021-07" db="EMBL/GenBank/DDBJ databases">
        <title>The Aristolochia fimbriata genome: insights into angiosperm evolution, floral development and chemical biosynthesis.</title>
        <authorList>
            <person name="Jiao Y."/>
        </authorList>
    </citation>
    <scope>NUCLEOTIDE SEQUENCE [LARGE SCALE GENOMIC DNA]</scope>
    <source>
        <strain evidence="3">IBCAS-2021</strain>
        <tissue evidence="3">Leaf</tissue>
    </source>
</reference>
<protein>
    <recommendedName>
        <fullName evidence="2">DUF6821 domain-containing protein</fullName>
    </recommendedName>
</protein>